<reference evidence="1" key="1">
    <citation type="journal article" date="2020" name="Nature">
        <title>Giant virus diversity and host interactions through global metagenomics.</title>
        <authorList>
            <person name="Schulz F."/>
            <person name="Roux S."/>
            <person name="Paez-Espino D."/>
            <person name="Jungbluth S."/>
            <person name="Walsh D.A."/>
            <person name="Denef V.J."/>
            <person name="McMahon K.D."/>
            <person name="Konstantinidis K.T."/>
            <person name="Eloe-Fadrosh E.A."/>
            <person name="Kyrpides N.C."/>
            <person name="Woyke T."/>
        </authorList>
    </citation>
    <scope>NUCLEOTIDE SEQUENCE</scope>
    <source>
        <strain evidence="1">GVMAG-M-3300009180-1</strain>
    </source>
</reference>
<evidence type="ECO:0000313" key="1">
    <source>
        <dbReference type="EMBL" id="QHT35116.1"/>
    </source>
</evidence>
<dbReference type="EMBL" id="MN739013">
    <property type="protein sequence ID" value="QHT35116.1"/>
    <property type="molecule type" value="Genomic_DNA"/>
</dbReference>
<dbReference type="AlphaFoldDB" id="A0A6C0F0W2"/>
<accession>A0A6C0F0W2</accession>
<sequence length="208" mass="23872">MSTSMFIPRVFFEVPSEQIKDVIQDQEGLGVVEKIDLVERTDAFGKLYNMAYIHMRSWNSTERAQEFLRAINSGEKKVVYYDSENRRNGKGPYWTFLQNKLSLPAPVQAPMPALEFITPPRLVRNDVPHIPELHRECSIGDNYDMFPGAPTRLKRCNTEATYSKPVNLFNEAVTLVDADYAERLEQEIATLNCVIDGLMHENAMLKKK</sequence>
<proteinExistence type="predicted"/>
<name>A0A6C0F0W2_9ZZZZ</name>
<protein>
    <submittedName>
        <fullName evidence="1">Uncharacterized protein</fullName>
    </submittedName>
</protein>
<organism evidence="1">
    <name type="scientific">viral metagenome</name>
    <dbReference type="NCBI Taxonomy" id="1070528"/>
    <lineage>
        <taxon>unclassified sequences</taxon>
        <taxon>metagenomes</taxon>
        <taxon>organismal metagenomes</taxon>
    </lineage>
</organism>